<dbReference type="GO" id="GO:0016887">
    <property type="term" value="F:ATP hydrolysis activity"/>
    <property type="evidence" value="ECO:0007669"/>
    <property type="project" value="InterPro"/>
</dbReference>
<dbReference type="GO" id="GO:0140664">
    <property type="term" value="F:ATP-dependent DNA damage sensor activity"/>
    <property type="evidence" value="ECO:0007669"/>
    <property type="project" value="InterPro"/>
</dbReference>
<dbReference type="CDD" id="cd16926">
    <property type="entry name" value="HATPase_MutL-MLH-PMS-like"/>
    <property type="match status" value="1"/>
</dbReference>
<reference evidence="7" key="1">
    <citation type="submission" date="2022-01" db="EMBL/GenBank/DDBJ databases">
        <authorList>
            <person name="King R."/>
        </authorList>
    </citation>
    <scope>NUCLEOTIDE SEQUENCE</scope>
</reference>
<evidence type="ECO:0000259" key="6">
    <source>
        <dbReference type="SMART" id="SM01340"/>
    </source>
</evidence>
<dbReference type="InterPro" id="IPR002099">
    <property type="entry name" value="MutL/Mlh/PMS"/>
</dbReference>
<dbReference type="PROSITE" id="PS00058">
    <property type="entry name" value="DNA_MISMATCH_REPAIR_1"/>
    <property type="match status" value="1"/>
</dbReference>
<dbReference type="SMART" id="SM01340">
    <property type="entry name" value="DNA_mis_repair"/>
    <property type="match status" value="1"/>
</dbReference>
<dbReference type="InterPro" id="IPR014721">
    <property type="entry name" value="Ribsml_uS5_D2-typ_fold_subgr"/>
</dbReference>
<dbReference type="NCBIfam" id="TIGR00585">
    <property type="entry name" value="mutl"/>
    <property type="match status" value="1"/>
</dbReference>
<evidence type="ECO:0000256" key="4">
    <source>
        <dbReference type="ARBA" id="ARBA00023204"/>
    </source>
</evidence>
<dbReference type="EMBL" id="OU895878">
    <property type="protein sequence ID" value="CAG9804512.1"/>
    <property type="molecule type" value="Genomic_DNA"/>
</dbReference>
<dbReference type="SUPFAM" id="SSF55874">
    <property type="entry name" value="ATPase domain of HSP90 chaperone/DNA topoisomerase II/histidine kinase"/>
    <property type="match status" value="1"/>
</dbReference>
<dbReference type="Proteomes" id="UP001153620">
    <property type="component" value="Chromosome 2"/>
</dbReference>
<dbReference type="InterPro" id="IPR020568">
    <property type="entry name" value="Ribosomal_Su5_D2-typ_SF"/>
</dbReference>
<feature type="domain" description="DNA mismatch repair protein S5" evidence="6">
    <location>
        <begin position="217"/>
        <end position="337"/>
    </location>
</feature>
<dbReference type="GO" id="GO:0006298">
    <property type="term" value="P:mismatch repair"/>
    <property type="evidence" value="ECO:0007669"/>
    <property type="project" value="InterPro"/>
</dbReference>
<comment type="subcellular location">
    <subcellularLocation>
        <location evidence="1">Nucleus</location>
    </subcellularLocation>
</comment>
<dbReference type="GO" id="GO:0005524">
    <property type="term" value="F:ATP binding"/>
    <property type="evidence" value="ECO:0007669"/>
    <property type="project" value="InterPro"/>
</dbReference>
<organism evidence="7 8">
    <name type="scientific">Chironomus riparius</name>
    <dbReference type="NCBI Taxonomy" id="315576"/>
    <lineage>
        <taxon>Eukaryota</taxon>
        <taxon>Metazoa</taxon>
        <taxon>Ecdysozoa</taxon>
        <taxon>Arthropoda</taxon>
        <taxon>Hexapoda</taxon>
        <taxon>Insecta</taxon>
        <taxon>Pterygota</taxon>
        <taxon>Neoptera</taxon>
        <taxon>Endopterygota</taxon>
        <taxon>Diptera</taxon>
        <taxon>Nematocera</taxon>
        <taxon>Chironomoidea</taxon>
        <taxon>Chironomidae</taxon>
        <taxon>Chironominae</taxon>
        <taxon>Chironomus</taxon>
    </lineage>
</organism>
<dbReference type="Gene3D" id="3.30.565.10">
    <property type="entry name" value="Histidine kinase-like ATPase, C-terminal domain"/>
    <property type="match status" value="1"/>
</dbReference>
<dbReference type="Gene3D" id="3.30.230.10">
    <property type="match status" value="1"/>
</dbReference>
<dbReference type="InterPro" id="IPR036890">
    <property type="entry name" value="HATPase_C_sf"/>
</dbReference>
<accession>A0A9N9RVJ6</accession>
<dbReference type="PANTHER" id="PTHR10073">
    <property type="entry name" value="DNA MISMATCH REPAIR PROTEIN MLH, PMS, MUTL"/>
    <property type="match status" value="1"/>
</dbReference>
<evidence type="ECO:0000256" key="2">
    <source>
        <dbReference type="ARBA" id="ARBA00006082"/>
    </source>
</evidence>
<keyword evidence="4" id="KW-0234">DNA repair</keyword>
<evidence type="ECO:0000256" key="1">
    <source>
        <dbReference type="ARBA" id="ARBA00004123"/>
    </source>
</evidence>
<dbReference type="Pfam" id="PF01119">
    <property type="entry name" value="DNA_mis_repair"/>
    <property type="match status" value="1"/>
</dbReference>
<proteinExistence type="inferred from homology"/>
<dbReference type="FunFam" id="3.30.565.10:FF:000079">
    <property type="entry name" value="DNA mismatch repair protein MLH"/>
    <property type="match status" value="1"/>
</dbReference>
<dbReference type="InterPro" id="IPR013507">
    <property type="entry name" value="DNA_mismatch_S5_2-like"/>
</dbReference>
<sequence length="657" mass="75492">MIMDLEPQKIIKLDESVVNRIAAGEIVQAPVNCVKELVENCIDAKAKHIQIILKMGGLKSIQILDNGCGILKENLPILCERFTTSKLKNYEDLQQIGTYGFRGEALSSISMISRLTLQTKTRDEILAYKVKYDNGNMIGNPMPCAGNQGTSITIEDLFYNVPIRQKTLKSSFDEFAKIFDCIAKYAVHNYKISFTLKKHGENNSIKTQISESPIDIVRVIYGNEVANSLLKVQAGDENLKFKMEGCISNANYSGKKGQFLLFINHRLVESKNLKKAIFDDLYRTVLPNTVQPFIYMSIEIDPRNVDVNVSPTKHEVSFLNEDLIVENIKKEVEAVLLKTNETRKMYTQQLLPGAANIIFETSFKEKDKIYAKDMIRTDPKSQSIIKFLNQSTESQNVSQIVQSSPESRKMQKKQIESTRLSSIKELISDVETNCNDNLKEQLRNLKFVGNVNRSKSLIQCENILYLCDNCRLGWELFYQLSLKYFENFDVFEFEDPLDIKELAMIGFNLDECSWNEEDGPKENLSDQVAKILLERKEMLQEYFSITITDKGLESLPIIIPDYAPVFGHLPMFIVRLAADVNYDDEKECFKNICSELATFYSKWSLKESNEKEFDYLMEHVIFPKIQAQLQPPKKFVDDETFLKLTSLQELYKVFERC</sequence>
<dbReference type="InterPro" id="IPR032189">
    <property type="entry name" value="Mlh1_C"/>
</dbReference>
<dbReference type="Pfam" id="PF13589">
    <property type="entry name" value="HATPase_c_3"/>
    <property type="match status" value="1"/>
</dbReference>
<evidence type="ECO:0000313" key="8">
    <source>
        <dbReference type="Proteomes" id="UP001153620"/>
    </source>
</evidence>
<keyword evidence="8" id="KW-1185">Reference proteome</keyword>
<dbReference type="SUPFAM" id="SSF54211">
    <property type="entry name" value="Ribosomal protein S5 domain 2-like"/>
    <property type="match status" value="1"/>
</dbReference>
<protein>
    <recommendedName>
        <fullName evidence="6">DNA mismatch repair protein S5 domain-containing protein</fullName>
    </recommendedName>
</protein>
<dbReference type="Pfam" id="PF16413">
    <property type="entry name" value="Mlh1_C"/>
    <property type="match status" value="1"/>
</dbReference>
<dbReference type="AlphaFoldDB" id="A0A9N9RVJ6"/>
<dbReference type="InterPro" id="IPR038973">
    <property type="entry name" value="MutL/Mlh/Pms-like"/>
</dbReference>
<evidence type="ECO:0000256" key="3">
    <source>
        <dbReference type="ARBA" id="ARBA00022763"/>
    </source>
</evidence>
<keyword evidence="3" id="KW-0227">DNA damage</keyword>
<dbReference type="InterPro" id="IPR014762">
    <property type="entry name" value="DNA_mismatch_repair_CS"/>
</dbReference>
<dbReference type="GO" id="GO:0032389">
    <property type="term" value="C:MutLalpha complex"/>
    <property type="evidence" value="ECO:0007669"/>
    <property type="project" value="TreeGrafter"/>
</dbReference>
<comment type="similarity">
    <text evidence="2">Belongs to the DNA mismatch repair MutL/HexB family.</text>
</comment>
<keyword evidence="5" id="KW-0539">Nucleus</keyword>
<reference evidence="7" key="2">
    <citation type="submission" date="2022-10" db="EMBL/GenBank/DDBJ databases">
        <authorList>
            <consortium name="ENA_rothamsted_submissions"/>
            <consortium name="culmorum"/>
            <person name="King R."/>
        </authorList>
    </citation>
    <scope>NUCLEOTIDE SEQUENCE</scope>
</reference>
<name>A0A9N9RVJ6_9DIPT</name>
<evidence type="ECO:0000256" key="5">
    <source>
        <dbReference type="ARBA" id="ARBA00023242"/>
    </source>
</evidence>
<dbReference type="GO" id="GO:0030983">
    <property type="term" value="F:mismatched DNA binding"/>
    <property type="evidence" value="ECO:0007669"/>
    <property type="project" value="InterPro"/>
</dbReference>
<gene>
    <name evidence="7" type="ORF">CHIRRI_LOCUS7394</name>
</gene>
<evidence type="ECO:0000313" key="7">
    <source>
        <dbReference type="EMBL" id="CAG9804512.1"/>
    </source>
</evidence>
<dbReference type="FunFam" id="3.30.230.10:FF:000014">
    <property type="entry name" value="DNA mismatch repair protein Mlh1"/>
    <property type="match status" value="1"/>
</dbReference>
<dbReference type="OrthoDB" id="10263226at2759"/>
<dbReference type="PANTHER" id="PTHR10073:SF12">
    <property type="entry name" value="DNA MISMATCH REPAIR PROTEIN MLH1"/>
    <property type="match status" value="1"/>
</dbReference>